<sequence length="347" mass="39002">MSTTSIPDPPSWWYLRGWCILQGLKGFESSTLTEKDVPRKDMRGKWVIITGANNGIGFEAAKTFAAWGANIIMACREPPEWETHPSEAVEHCLDLAKSAGHSSIIEWWPINMTVLASVDEFAERWLATGRALDILCNNAGMAPYNSDETMTKDGFQIVHQVNFLSHTLLTFRILESLARSAEPRIVCTTSNLHFFGKMEFEIENLPVPKQKGPYERNKLYYQIWITEMNRRLVSSEKYRHITINGIHPGYVNSGIWNFSGTNQGTWQETIFRLLAGYLTITTEQGSFAIVNAATSAEFGPNPEVQGRGEPGAKGGGNYINRIWKAVPMPFVDDAGTRLRIWKGLPRS</sequence>
<comment type="similarity">
    <text evidence="1">Belongs to the short-chain dehydrogenases/reductases (SDR) family.</text>
</comment>
<accession>A0AAD6GGI0</accession>
<dbReference type="SUPFAM" id="SSF51735">
    <property type="entry name" value="NAD(P)-binding Rossmann-fold domains"/>
    <property type="match status" value="1"/>
</dbReference>
<name>A0AAD6GGI0_9EURO</name>
<proteinExistence type="inferred from homology"/>
<keyword evidence="2" id="KW-0560">Oxidoreductase</keyword>
<dbReference type="InterPro" id="IPR002347">
    <property type="entry name" value="SDR_fam"/>
</dbReference>
<evidence type="ECO:0000313" key="4">
    <source>
        <dbReference type="Proteomes" id="UP001220324"/>
    </source>
</evidence>
<evidence type="ECO:0008006" key="5">
    <source>
        <dbReference type="Google" id="ProtNLM"/>
    </source>
</evidence>
<evidence type="ECO:0000313" key="3">
    <source>
        <dbReference type="EMBL" id="KAJ5546012.1"/>
    </source>
</evidence>
<organism evidence="3 4">
    <name type="scientific">Penicillium frequentans</name>
    <dbReference type="NCBI Taxonomy" id="3151616"/>
    <lineage>
        <taxon>Eukaryota</taxon>
        <taxon>Fungi</taxon>
        <taxon>Dikarya</taxon>
        <taxon>Ascomycota</taxon>
        <taxon>Pezizomycotina</taxon>
        <taxon>Eurotiomycetes</taxon>
        <taxon>Eurotiomycetidae</taxon>
        <taxon>Eurotiales</taxon>
        <taxon>Aspergillaceae</taxon>
        <taxon>Penicillium</taxon>
    </lineage>
</organism>
<dbReference type="Gene3D" id="3.40.50.720">
    <property type="entry name" value="NAD(P)-binding Rossmann-like Domain"/>
    <property type="match status" value="1"/>
</dbReference>
<dbReference type="PRINTS" id="PR00081">
    <property type="entry name" value="GDHRDH"/>
</dbReference>
<dbReference type="EMBL" id="JAQIZZ010000003">
    <property type="protein sequence ID" value="KAJ5546012.1"/>
    <property type="molecule type" value="Genomic_DNA"/>
</dbReference>
<dbReference type="Proteomes" id="UP001220324">
    <property type="component" value="Unassembled WGS sequence"/>
</dbReference>
<dbReference type="GO" id="GO:0016491">
    <property type="term" value="F:oxidoreductase activity"/>
    <property type="evidence" value="ECO:0007669"/>
    <property type="project" value="UniProtKB-KW"/>
</dbReference>
<reference evidence="3 4" key="1">
    <citation type="journal article" date="2023" name="IMA Fungus">
        <title>Comparative genomic study of the Penicillium genus elucidates a diverse pangenome and 15 lateral gene transfer events.</title>
        <authorList>
            <person name="Petersen C."/>
            <person name="Sorensen T."/>
            <person name="Nielsen M.R."/>
            <person name="Sondergaard T.E."/>
            <person name="Sorensen J.L."/>
            <person name="Fitzpatrick D.A."/>
            <person name="Frisvad J.C."/>
            <person name="Nielsen K.L."/>
        </authorList>
    </citation>
    <scope>NUCLEOTIDE SEQUENCE [LARGE SCALE GENOMIC DNA]</scope>
    <source>
        <strain evidence="3 4">IBT 35679</strain>
    </source>
</reference>
<dbReference type="InterPro" id="IPR036291">
    <property type="entry name" value="NAD(P)-bd_dom_sf"/>
</dbReference>
<keyword evidence="4" id="KW-1185">Reference proteome</keyword>
<dbReference type="PANTHER" id="PTHR43157">
    <property type="entry name" value="PHOSPHATIDYLINOSITOL-GLYCAN BIOSYNTHESIS CLASS F PROTEIN-RELATED"/>
    <property type="match status" value="1"/>
</dbReference>
<comment type="caution">
    <text evidence="3">The sequence shown here is derived from an EMBL/GenBank/DDBJ whole genome shotgun (WGS) entry which is preliminary data.</text>
</comment>
<dbReference type="Pfam" id="PF00106">
    <property type="entry name" value="adh_short"/>
    <property type="match status" value="1"/>
</dbReference>
<evidence type="ECO:0000256" key="2">
    <source>
        <dbReference type="ARBA" id="ARBA00023002"/>
    </source>
</evidence>
<dbReference type="AlphaFoldDB" id="A0AAD6GGI0"/>
<protein>
    <recommendedName>
        <fullName evidence="5">NAD(P)-binding protein</fullName>
    </recommendedName>
</protein>
<dbReference type="PANTHER" id="PTHR43157:SF31">
    <property type="entry name" value="PHOSPHATIDYLINOSITOL-GLYCAN BIOSYNTHESIS CLASS F PROTEIN"/>
    <property type="match status" value="1"/>
</dbReference>
<evidence type="ECO:0000256" key="1">
    <source>
        <dbReference type="ARBA" id="ARBA00006484"/>
    </source>
</evidence>
<gene>
    <name evidence="3" type="ORF">N7494_003597</name>
</gene>